<evidence type="ECO:0000259" key="1">
    <source>
        <dbReference type="PROSITE" id="PS51186"/>
    </source>
</evidence>
<feature type="domain" description="N-acetyltransferase" evidence="1">
    <location>
        <begin position="1"/>
        <end position="139"/>
    </location>
</feature>
<dbReference type="Pfam" id="PF00583">
    <property type="entry name" value="Acetyltransf_1"/>
    <property type="match status" value="1"/>
</dbReference>
<evidence type="ECO:0000313" key="4">
    <source>
        <dbReference type="Proteomes" id="UP000049077"/>
    </source>
</evidence>
<sequence length="154" mass="17819">MEEYLELDLMTLESISKEAGFPIDRDVYLASRTQSMEQGLLVEYRRQNKLIGYTTLSDLGDGKWFVPMFVVHPDYRSKAAFLALFRGIVNILKERDSRVLVSNVLRLNELSVQFHKRLGFEITRENHLGYEFTLALTPEVKRKWANFVAVTLGS</sequence>
<dbReference type="Proteomes" id="UP000049495">
    <property type="component" value="Unassembled WGS sequence"/>
</dbReference>
<accession>A0A4R3PE82</accession>
<name>A0A4R3PE82_9VIBR</name>
<proteinExistence type="predicted"/>
<dbReference type="OrthoDB" id="5888432at2"/>
<dbReference type="Gene3D" id="3.40.630.30">
    <property type="match status" value="1"/>
</dbReference>
<dbReference type="SUPFAM" id="SSF55729">
    <property type="entry name" value="Acyl-CoA N-acyltransferases (Nat)"/>
    <property type="match status" value="1"/>
</dbReference>
<reference evidence="2 4" key="2">
    <citation type="submission" date="2014-06" db="EMBL/GenBank/DDBJ databases">
        <authorList>
            <person name="Le Roux F."/>
        </authorList>
    </citation>
    <scope>NUCLEOTIDE SEQUENCE</scope>
    <source>
        <strain evidence="3 4">J5-4</strain>
        <strain evidence="2">J5-5</strain>
    </source>
</reference>
<dbReference type="PROSITE" id="PS51186">
    <property type="entry name" value="GNAT"/>
    <property type="match status" value="1"/>
</dbReference>
<keyword evidence="2" id="KW-0808">Transferase</keyword>
<dbReference type="Proteomes" id="UP000049077">
    <property type="component" value="Unassembled WGS sequence"/>
</dbReference>
<organism evidence="2 5">
    <name type="scientific">Vibrio crassostreae</name>
    <dbReference type="NCBI Taxonomy" id="246167"/>
    <lineage>
        <taxon>Bacteria</taxon>
        <taxon>Pseudomonadati</taxon>
        <taxon>Pseudomonadota</taxon>
        <taxon>Gammaproteobacteria</taxon>
        <taxon>Vibrionales</taxon>
        <taxon>Vibrionaceae</taxon>
        <taxon>Vibrio</taxon>
    </lineage>
</organism>
<evidence type="ECO:0000313" key="3">
    <source>
        <dbReference type="EMBL" id="CDT71610.1"/>
    </source>
</evidence>
<dbReference type="AlphaFoldDB" id="A0A4R3PE82"/>
<evidence type="ECO:0000313" key="2">
    <source>
        <dbReference type="EMBL" id="CDT13120.1"/>
    </source>
</evidence>
<comment type="caution">
    <text evidence="2">The sequence shown here is derived from an EMBL/GenBank/DDBJ whole genome shotgun (WGS) entry which is preliminary data.</text>
</comment>
<keyword evidence="4" id="KW-1185">Reference proteome</keyword>
<gene>
    <name evidence="3" type="ORF">VCR4J5_790093</name>
    <name evidence="2" type="ORF">VCR5J5_1490050</name>
</gene>
<dbReference type="EMBL" id="CCJV01000056">
    <property type="protein sequence ID" value="CDT13120.1"/>
    <property type="molecule type" value="Genomic_DNA"/>
</dbReference>
<dbReference type="RefSeq" id="WP_048660035.1">
    <property type="nucleotide sequence ID" value="NZ_CAWMAN010000062.1"/>
</dbReference>
<reference evidence="5" key="1">
    <citation type="submission" date="2014-06" db="EMBL/GenBank/DDBJ databases">
        <authorList>
            <person name="Le Roux Frederique"/>
        </authorList>
    </citation>
    <scope>NUCLEOTIDE SEQUENCE [LARGE SCALE GENOMIC DNA]</scope>
    <source>
        <strain evidence="5">J5-5</strain>
    </source>
</reference>
<dbReference type="EMBL" id="CCJX01000167">
    <property type="protein sequence ID" value="CDT71610.1"/>
    <property type="molecule type" value="Genomic_DNA"/>
</dbReference>
<protein>
    <submittedName>
        <fullName evidence="2">GCN5-like N-acetyltransferase</fullName>
    </submittedName>
</protein>
<evidence type="ECO:0000313" key="5">
    <source>
        <dbReference type="Proteomes" id="UP000049495"/>
    </source>
</evidence>
<dbReference type="InterPro" id="IPR000182">
    <property type="entry name" value="GNAT_dom"/>
</dbReference>
<dbReference type="InterPro" id="IPR016181">
    <property type="entry name" value="Acyl_CoA_acyltransferase"/>
</dbReference>
<dbReference type="GO" id="GO:0016747">
    <property type="term" value="F:acyltransferase activity, transferring groups other than amino-acyl groups"/>
    <property type="evidence" value="ECO:0007669"/>
    <property type="project" value="InterPro"/>
</dbReference>